<evidence type="ECO:0000313" key="1">
    <source>
        <dbReference type="EMBL" id="MBX72500.1"/>
    </source>
</evidence>
<organism evidence="1">
    <name type="scientific">Rhizophora mucronata</name>
    <name type="common">Asiatic mangrove</name>
    <dbReference type="NCBI Taxonomy" id="61149"/>
    <lineage>
        <taxon>Eukaryota</taxon>
        <taxon>Viridiplantae</taxon>
        <taxon>Streptophyta</taxon>
        <taxon>Embryophyta</taxon>
        <taxon>Tracheophyta</taxon>
        <taxon>Spermatophyta</taxon>
        <taxon>Magnoliopsida</taxon>
        <taxon>eudicotyledons</taxon>
        <taxon>Gunneridae</taxon>
        <taxon>Pentapetalae</taxon>
        <taxon>rosids</taxon>
        <taxon>fabids</taxon>
        <taxon>Malpighiales</taxon>
        <taxon>Rhizophoraceae</taxon>
        <taxon>Rhizophora</taxon>
    </lineage>
</organism>
<dbReference type="EMBL" id="GGEC01092016">
    <property type="protein sequence ID" value="MBX72500.1"/>
    <property type="molecule type" value="Transcribed_RNA"/>
</dbReference>
<proteinExistence type="predicted"/>
<name>A0A2P2QZV7_RHIMU</name>
<sequence>MLSSFTIHINPTQYIQAQMNPNGFVRY</sequence>
<reference evidence="1" key="1">
    <citation type="submission" date="2018-02" db="EMBL/GenBank/DDBJ databases">
        <title>Rhizophora mucronata_Transcriptome.</title>
        <authorList>
            <person name="Meera S.P."/>
            <person name="Sreeshan A."/>
            <person name="Augustine A."/>
        </authorList>
    </citation>
    <scope>NUCLEOTIDE SEQUENCE</scope>
    <source>
        <tissue evidence="1">Leaf</tissue>
    </source>
</reference>
<accession>A0A2P2QZV7</accession>
<protein>
    <submittedName>
        <fullName evidence="1">Uncharacterized protein</fullName>
    </submittedName>
</protein>
<dbReference type="AlphaFoldDB" id="A0A2P2QZV7"/>